<dbReference type="RefSeq" id="WP_137815770.1">
    <property type="nucleotide sequence ID" value="NZ_BJFL01000028.1"/>
</dbReference>
<evidence type="ECO:0000256" key="3">
    <source>
        <dbReference type="SAM" id="MobiDB-lite"/>
    </source>
</evidence>
<protein>
    <recommendedName>
        <fullName evidence="8">3-oxoacyl-ACP synthase</fullName>
    </recommendedName>
</protein>
<dbReference type="EMBL" id="BJFL01000028">
    <property type="protein sequence ID" value="GDY32774.1"/>
    <property type="molecule type" value="Genomic_DNA"/>
</dbReference>
<dbReference type="InterPro" id="IPR013747">
    <property type="entry name" value="ACP_syn_III_C"/>
</dbReference>
<dbReference type="OrthoDB" id="9788274at2"/>
<evidence type="ECO:0008006" key="8">
    <source>
        <dbReference type="Google" id="ProtNLM"/>
    </source>
</evidence>
<dbReference type="Proteomes" id="UP000298860">
    <property type="component" value="Unassembled WGS sequence"/>
</dbReference>
<proteinExistence type="predicted"/>
<organism evidence="6 7">
    <name type="scientific">Gandjariella thermophila</name>
    <dbReference type="NCBI Taxonomy" id="1931992"/>
    <lineage>
        <taxon>Bacteria</taxon>
        <taxon>Bacillati</taxon>
        <taxon>Actinomycetota</taxon>
        <taxon>Actinomycetes</taxon>
        <taxon>Pseudonocardiales</taxon>
        <taxon>Pseudonocardiaceae</taxon>
        <taxon>Gandjariella</taxon>
    </lineage>
</organism>
<dbReference type="SUPFAM" id="SSF53901">
    <property type="entry name" value="Thiolase-like"/>
    <property type="match status" value="1"/>
</dbReference>
<evidence type="ECO:0000313" key="7">
    <source>
        <dbReference type="Proteomes" id="UP000298860"/>
    </source>
</evidence>
<accession>A0A4D4JB37</accession>
<evidence type="ECO:0000259" key="5">
    <source>
        <dbReference type="Pfam" id="PF08545"/>
    </source>
</evidence>
<dbReference type="PANTHER" id="PTHR34069">
    <property type="entry name" value="3-OXOACYL-[ACYL-CARRIER-PROTEIN] SYNTHASE 3"/>
    <property type="match status" value="1"/>
</dbReference>
<feature type="domain" description="Beta-ketoacyl-[acyl-carrier-protein] synthase III C-terminal" evidence="4">
    <location>
        <begin position="226"/>
        <end position="315"/>
    </location>
</feature>
<dbReference type="GO" id="GO:0004315">
    <property type="term" value="F:3-oxoacyl-[acyl-carrier-protein] synthase activity"/>
    <property type="evidence" value="ECO:0007669"/>
    <property type="project" value="InterPro"/>
</dbReference>
<evidence type="ECO:0000259" key="4">
    <source>
        <dbReference type="Pfam" id="PF08541"/>
    </source>
</evidence>
<dbReference type="AlphaFoldDB" id="A0A4D4JB37"/>
<name>A0A4D4JB37_9PSEU</name>
<keyword evidence="2" id="KW-0012">Acyltransferase</keyword>
<dbReference type="InterPro" id="IPR016039">
    <property type="entry name" value="Thiolase-like"/>
</dbReference>
<evidence type="ECO:0000313" key="6">
    <source>
        <dbReference type="EMBL" id="GDY32774.1"/>
    </source>
</evidence>
<feature type="region of interest" description="Disordered" evidence="3">
    <location>
        <begin position="322"/>
        <end position="344"/>
    </location>
</feature>
<comment type="caution">
    <text evidence="6">The sequence shown here is derived from an EMBL/GenBank/DDBJ whole genome shotgun (WGS) entry which is preliminary data.</text>
</comment>
<dbReference type="Pfam" id="PF08545">
    <property type="entry name" value="ACP_syn_III"/>
    <property type="match status" value="1"/>
</dbReference>
<dbReference type="InterPro" id="IPR013751">
    <property type="entry name" value="ACP_syn_III_N"/>
</dbReference>
<dbReference type="GO" id="GO:0006633">
    <property type="term" value="P:fatty acid biosynthetic process"/>
    <property type="evidence" value="ECO:0007669"/>
    <property type="project" value="InterPro"/>
</dbReference>
<dbReference type="GO" id="GO:0044550">
    <property type="term" value="P:secondary metabolite biosynthetic process"/>
    <property type="evidence" value="ECO:0007669"/>
    <property type="project" value="TreeGrafter"/>
</dbReference>
<keyword evidence="7" id="KW-1185">Reference proteome</keyword>
<dbReference type="Gene3D" id="3.40.47.10">
    <property type="match status" value="2"/>
</dbReference>
<reference evidence="7" key="1">
    <citation type="submission" date="2019-04" db="EMBL/GenBank/DDBJ databases">
        <title>Draft genome sequence of Pseudonocardiaceae bacterium SL3-2-4.</title>
        <authorList>
            <person name="Ningsih F."/>
            <person name="Yokota A."/>
            <person name="Sakai Y."/>
            <person name="Nanatani K."/>
            <person name="Yabe S."/>
            <person name="Oetari A."/>
            <person name="Sjamsuridzal W."/>
        </authorList>
    </citation>
    <scope>NUCLEOTIDE SEQUENCE [LARGE SCALE GENOMIC DNA]</scope>
    <source>
        <strain evidence="7">SL3-2-4</strain>
    </source>
</reference>
<evidence type="ECO:0000256" key="2">
    <source>
        <dbReference type="ARBA" id="ARBA00023315"/>
    </source>
</evidence>
<keyword evidence="1" id="KW-0808">Transferase</keyword>
<dbReference type="Pfam" id="PF08541">
    <property type="entry name" value="ACP_syn_III_C"/>
    <property type="match status" value="1"/>
</dbReference>
<gene>
    <name evidence="6" type="ORF">GTS_44070</name>
</gene>
<feature type="domain" description="Beta-ketoacyl-[acyl-carrier-protein] synthase III N-terminal" evidence="5">
    <location>
        <begin position="126"/>
        <end position="200"/>
    </location>
</feature>
<sequence>MTDVYVDNFVYALGERKLHVTESEAQGLLLSSAADLMAAGFEWHHRCEPDTTAYDLAVTTANQLVRGPLDGVDAIVYATCLPHNANVGSAEEWRRTRDVKHLMDFPASRLQADLGLDGSVVIGLNQQACTAMLGSVRVAGALLGAEPDWQRVLCLTADRFPDGARYEQSYNLISDGAAACVVSRQPAAFRVLTAHQITNGGLSDASDDETVGSYFSYVARLVRETLDRAHLAPGDVDWVVPQNTHRKTWDILSRIVGIGAERVWMPSLPDAGHVISADNVVNLASLVESGRLRRGQRVLLLMAGFGLNWQSLILEATGDAAMPASGRGSQPDHGARELAERSVT</sequence>
<evidence type="ECO:0000256" key="1">
    <source>
        <dbReference type="ARBA" id="ARBA00022679"/>
    </source>
</evidence>
<feature type="compositionally biased region" description="Basic and acidic residues" evidence="3">
    <location>
        <begin position="333"/>
        <end position="344"/>
    </location>
</feature>
<dbReference type="PANTHER" id="PTHR34069:SF2">
    <property type="entry name" value="BETA-KETOACYL-[ACYL-CARRIER-PROTEIN] SYNTHASE III"/>
    <property type="match status" value="1"/>
</dbReference>